<feature type="region of interest" description="Disordered" evidence="2">
    <location>
        <begin position="749"/>
        <end position="872"/>
    </location>
</feature>
<feature type="coiled-coil region" evidence="1">
    <location>
        <begin position="448"/>
        <end position="557"/>
    </location>
</feature>
<feature type="compositionally biased region" description="Acidic residues" evidence="2">
    <location>
        <begin position="767"/>
        <end position="788"/>
    </location>
</feature>
<feature type="coiled-coil region" evidence="1">
    <location>
        <begin position="300"/>
        <end position="327"/>
    </location>
</feature>
<sequence>MSLLLQRAKRERHRWYENQNIRSPYLQPTTKTSSSVAVFSRAKATKGFWKKYTPWPKKTGSTNEEPSVENSQVTAAFLVTVLGMVAAEEVICNTSGSSWMQPSEAVLVEELSHAILSPPLKVSPGLQNEARPESLTSITSLPEEQARPSIDSSDSNETSQARSSISLVDTNASTPPSARGKIHIPTKIVVDVVPTRLFYDPSSRLMGPDVDFAIAPEKITLPDTQHLTNGSNRVQEVESKDVAEVAQSGHSMPDGEASDSDVENPLTAQEIDTSDSTNDQAMLDVPEFMDSNQITTSVVREDTELEITTLQENVSKLQRDNKALASQSAKNYNEWQLLKHRVDRHAYSLEHEDPDTVAEANKVTKMLQEKYQLLEEANKQQTMELHDEYDDYMKAHQGEVDAVRDKLHKAQEEITYAEQCRDDYKRQLDDALFHQGLDLQDQQIISAFQSKETTLKREKENMSQLLKDERKKLHKLELDVTELRLSRGDAERKLEDAQDKIAQLISSNELLEARAETIDFGLTPEQRYEMERKHKKVEEMADELRRANETIAKIANANGDQTMAALMDSNAHKVNMLTQLIETNNGEISELRQKLCDLQYSRERDEAYAIDMVADMEELQIQYNAVNKDLRELREQLANGNHTLADPKSWQHMKECSEGREQAILLQKKAERTLEGYEQLHVDYQSHVCDLWRRMHGFEELMAPWECPAYLTENRDDLVARTLELCNVGVNDVDPQELAERVEEDMRTFGCYQGPHGTPANWLPDDDKVEEEDEQASDEAETPSDSDDPDVKDGADGHSPGDNYLANSLEHLANSSHSNQATHPRKTSTDQTSDIPTDDLNKGSQTLDPVNPSQSPTHSAPEPPTTIASSSTTPLSELAIWAEITADNYSDPQQVINDRLLAQHLAAHPDLLDSSPQPWISPHVFPHIDSSDRKDKHKAKARETVGFDEDGIFGKMGELEDGDLEEMVKGLERKLARMRGEDGEGEGREKTVRWADDVAAVDGGLEQVRYFRAGDGMC</sequence>
<name>A0A8H3IJK5_9LECA</name>
<evidence type="ECO:0000256" key="1">
    <source>
        <dbReference type="SAM" id="Coils"/>
    </source>
</evidence>
<feature type="compositionally biased region" description="Polar residues" evidence="2">
    <location>
        <begin position="150"/>
        <end position="176"/>
    </location>
</feature>
<evidence type="ECO:0000313" key="3">
    <source>
        <dbReference type="EMBL" id="CAF9921173.1"/>
    </source>
</evidence>
<dbReference type="Proteomes" id="UP000664521">
    <property type="component" value="Unassembled WGS sequence"/>
</dbReference>
<feature type="compositionally biased region" description="Polar residues" evidence="2">
    <location>
        <begin position="813"/>
        <end position="822"/>
    </location>
</feature>
<evidence type="ECO:0000256" key="2">
    <source>
        <dbReference type="SAM" id="MobiDB-lite"/>
    </source>
</evidence>
<gene>
    <name evidence="3" type="ORF">HETSPECPRED_004455</name>
</gene>
<feature type="coiled-coil region" evidence="1">
    <location>
        <begin position="616"/>
        <end position="643"/>
    </location>
</feature>
<dbReference type="OrthoDB" id="10650585at2759"/>
<comment type="caution">
    <text evidence="3">The sequence shown here is derived from an EMBL/GenBank/DDBJ whole genome shotgun (WGS) entry which is preliminary data.</text>
</comment>
<proteinExistence type="predicted"/>
<accession>A0A8H3IJK5</accession>
<feature type="region of interest" description="Disordered" evidence="2">
    <location>
        <begin position="119"/>
        <end position="180"/>
    </location>
</feature>
<organism evidence="3 4">
    <name type="scientific">Heterodermia speciosa</name>
    <dbReference type="NCBI Taxonomy" id="116794"/>
    <lineage>
        <taxon>Eukaryota</taxon>
        <taxon>Fungi</taxon>
        <taxon>Dikarya</taxon>
        <taxon>Ascomycota</taxon>
        <taxon>Pezizomycotina</taxon>
        <taxon>Lecanoromycetes</taxon>
        <taxon>OSLEUM clade</taxon>
        <taxon>Lecanoromycetidae</taxon>
        <taxon>Caliciales</taxon>
        <taxon>Physciaceae</taxon>
        <taxon>Heterodermia</taxon>
    </lineage>
</organism>
<feature type="compositionally biased region" description="Polar residues" evidence="2">
    <location>
        <begin position="842"/>
        <end position="858"/>
    </location>
</feature>
<dbReference type="AlphaFoldDB" id="A0A8H3IJK5"/>
<feature type="region of interest" description="Disordered" evidence="2">
    <location>
        <begin position="223"/>
        <end position="262"/>
    </location>
</feature>
<evidence type="ECO:0000313" key="4">
    <source>
        <dbReference type="Proteomes" id="UP000664521"/>
    </source>
</evidence>
<feature type="compositionally biased region" description="Polar residues" evidence="2">
    <location>
        <begin position="223"/>
        <end position="234"/>
    </location>
</feature>
<keyword evidence="1" id="KW-0175">Coiled coil</keyword>
<feature type="coiled-coil region" evidence="1">
    <location>
        <begin position="357"/>
        <end position="413"/>
    </location>
</feature>
<reference evidence="3" key="1">
    <citation type="submission" date="2021-03" db="EMBL/GenBank/DDBJ databases">
        <authorList>
            <person name="Tagirdzhanova G."/>
        </authorList>
    </citation>
    <scope>NUCLEOTIDE SEQUENCE</scope>
</reference>
<keyword evidence="4" id="KW-1185">Reference proteome</keyword>
<protein>
    <submittedName>
        <fullName evidence="3">Uncharacterized protein</fullName>
    </submittedName>
</protein>
<dbReference type="EMBL" id="CAJPDS010000027">
    <property type="protein sequence ID" value="CAF9921173.1"/>
    <property type="molecule type" value="Genomic_DNA"/>
</dbReference>